<evidence type="ECO:0000256" key="1">
    <source>
        <dbReference type="ARBA" id="ARBA00023242"/>
    </source>
</evidence>
<feature type="compositionally biased region" description="Polar residues" evidence="2">
    <location>
        <begin position="210"/>
        <end position="236"/>
    </location>
</feature>
<dbReference type="PANTHER" id="PTHR35392:SF3">
    <property type="entry name" value="ZN(2)-C6 FUNGAL-TYPE DOMAIN-CONTAINING PROTEIN"/>
    <property type="match status" value="1"/>
</dbReference>
<protein>
    <recommendedName>
        <fullName evidence="5">Zn(2)-C6 fungal-type domain-containing protein</fullName>
    </recommendedName>
</protein>
<feature type="compositionally biased region" description="Polar residues" evidence="2">
    <location>
        <begin position="340"/>
        <end position="353"/>
    </location>
</feature>
<proteinExistence type="predicted"/>
<comment type="caution">
    <text evidence="3">The sequence shown here is derived from an EMBL/GenBank/DDBJ whole genome shotgun (WGS) entry which is preliminary data.</text>
</comment>
<evidence type="ECO:0000313" key="4">
    <source>
        <dbReference type="Proteomes" id="UP001302321"/>
    </source>
</evidence>
<dbReference type="SUPFAM" id="SSF57701">
    <property type="entry name" value="Zn2/Cys6 DNA-binding domain"/>
    <property type="match status" value="1"/>
</dbReference>
<name>A0AAN7A4D4_9PEZI</name>
<dbReference type="Proteomes" id="UP001302321">
    <property type="component" value="Unassembled WGS sequence"/>
</dbReference>
<reference evidence="3" key="2">
    <citation type="submission" date="2023-05" db="EMBL/GenBank/DDBJ databases">
        <authorList>
            <consortium name="Lawrence Berkeley National Laboratory"/>
            <person name="Steindorff A."/>
            <person name="Hensen N."/>
            <person name="Bonometti L."/>
            <person name="Westerberg I."/>
            <person name="Brannstrom I.O."/>
            <person name="Guillou S."/>
            <person name="Cros-Aarteil S."/>
            <person name="Calhoun S."/>
            <person name="Haridas S."/>
            <person name="Kuo A."/>
            <person name="Mondo S."/>
            <person name="Pangilinan J."/>
            <person name="Riley R."/>
            <person name="Labutti K."/>
            <person name="Andreopoulos B."/>
            <person name="Lipzen A."/>
            <person name="Chen C."/>
            <person name="Yanf M."/>
            <person name="Daum C."/>
            <person name="Ng V."/>
            <person name="Clum A."/>
            <person name="Ohm R."/>
            <person name="Martin F."/>
            <person name="Silar P."/>
            <person name="Natvig D."/>
            <person name="Lalanne C."/>
            <person name="Gautier V."/>
            <person name="Ament-Velasquez S.L."/>
            <person name="Kruys A."/>
            <person name="Hutchinson M.I."/>
            <person name="Powell A.J."/>
            <person name="Barry K."/>
            <person name="Miller A.N."/>
            <person name="Grigoriev I.V."/>
            <person name="Debuchy R."/>
            <person name="Gladieux P."/>
            <person name="Thoren M.H."/>
            <person name="Johannesson H."/>
        </authorList>
    </citation>
    <scope>NUCLEOTIDE SEQUENCE</scope>
    <source>
        <strain evidence="3">CBS 892.96</strain>
    </source>
</reference>
<dbReference type="InterPro" id="IPR036864">
    <property type="entry name" value="Zn2-C6_fun-type_DNA-bd_sf"/>
</dbReference>
<feature type="compositionally biased region" description="Polar residues" evidence="2">
    <location>
        <begin position="402"/>
        <end position="417"/>
    </location>
</feature>
<feature type="region of interest" description="Disordered" evidence="2">
    <location>
        <begin position="340"/>
        <end position="426"/>
    </location>
</feature>
<keyword evidence="4" id="KW-1185">Reference proteome</keyword>
<accession>A0AAN7A4D4</accession>
<sequence>MNRNPGPEQSGHEGTFLQQVPLRDFLNSGGAPAVSFEDGFFLNTLFAAQDECVASELDTSYDLHPLTATNAPTIGYAIPVDIASPLLYTENPVLHPDWGGPFHSPLTHYSLSFSDPISFSLGMDHGNTHTSGAQHSPNCETKSMAPYNNHDHDSFLPNLGRQFDTPVSEILVVANQNPSSWDPDQLLTFALSQGSTSTQRVPPHLIGIPQASTDSAHLESSNTNERQSDQDSSTLDALSLPSFDGTHIAVQQQLPSSPSTLAQSSNGPSESGEAATSLTPERNGWIPSTSSVRLLVAPPGFSHSHILVVTNNAEASSSSLWGGARDAELDKNSKLHSLDIKTQISGSQDSSFPDGSVKKRRMDRRLQPSTSQHVSKGKNVPLFGEAASRVTSPSSYPAPIQASASDHASTASVSSNVLHKRVPKRKADAERQATAQIRKQSACLTCRLMRVQCSDTRPCPRCVRVLQSERAILHVPCQRARLDDVELYRRRTQIGLFIYYYKHMNDQDLPSRTASIVDPSPLEIQLSQSSPLTVADTFELQGFGMFRRFSPNQLNQVDQEKALALQRASTFEDLKKTKVLAQYLDLHITTIIETLGTNNSFIAATLRVADHYSRADMSKPRPKQMLRNALYIFAARFLRRTYWVHADTVNGDYRVAWMDAPWRALPAVTPHSLAEAQTLNGILKDHLCVLERWVIAEYTQKIYGKKREHWFEIFLVTFIFQVILSENLEMSFYSHFPGLAKPIECPWSTFGGLRSYSSKRIASYFSASNGRDPFLKPEARAWEGFGNIERTYLDQCGILLKDGYTKKDDLGFRRSASMGGADSPGSWWKWAVETVLGEGLASSG</sequence>
<gene>
    <name evidence="3" type="ORF">QBC36DRAFT_335427</name>
</gene>
<dbReference type="InterPro" id="IPR001138">
    <property type="entry name" value="Zn2Cys6_DnaBD"/>
</dbReference>
<dbReference type="GO" id="GO:0000981">
    <property type="term" value="F:DNA-binding transcription factor activity, RNA polymerase II-specific"/>
    <property type="evidence" value="ECO:0007669"/>
    <property type="project" value="InterPro"/>
</dbReference>
<dbReference type="AlphaFoldDB" id="A0AAN7A4D4"/>
<evidence type="ECO:0000313" key="3">
    <source>
        <dbReference type="EMBL" id="KAK4173618.1"/>
    </source>
</evidence>
<evidence type="ECO:0008006" key="5">
    <source>
        <dbReference type="Google" id="ProtNLM"/>
    </source>
</evidence>
<dbReference type="PANTHER" id="PTHR35392">
    <property type="entry name" value="ZN(II)2CYS6 TRANSCRIPTION FACTOR (EUROFUNG)-RELATED-RELATED"/>
    <property type="match status" value="1"/>
</dbReference>
<dbReference type="CDD" id="cd00067">
    <property type="entry name" value="GAL4"/>
    <property type="match status" value="1"/>
</dbReference>
<dbReference type="GO" id="GO:0008270">
    <property type="term" value="F:zinc ion binding"/>
    <property type="evidence" value="ECO:0007669"/>
    <property type="project" value="InterPro"/>
</dbReference>
<evidence type="ECO:0000256" key="2">
    <source>
        <dbReference type="SAM" id="MobiDB-lite"/>
    </source>
</evidence>
<organism evidence="3 4">
    <name type="scientific">Triangularia setosa</name>
    <dbReference type="NCBI Taxonomy" id="2587417"/>
    <lineage>
        <taxon>Eukaryota</taxon>
        <taxon>Fungi</taxon>
        <taxon>Dikarya</taxon>
        <taxon>Ascomycota</taxon>
        <taxon>Pezizomycotina</taxon>
        <taxon>Sordariomycetes</taxon>
        <taxon>Sordariomycetidae</taxon>
        <taxon>Sordariales</taxon>
        <taxon>Podosporaceae</taxon>
        <taxon>Triangularia</taxon>
    </lineage>
</organism>
<reference evidence="3" key="1">
    <citation type="journal article" date="2023" name="Mol. Phylogenet. Evol.">
        <title>Genome-scale phylogeny and comparative genomics of the fungal order Sordariales.</title>
        <authorList>
            <person name="Hensen N."/>
            <person name="Bonometti L."/>
            <person name="Westerberg I."/>
            <person name="Brannstrom I.O."/>
            <person name="Guillou S."/>
            <person name="Cros-Aarteil S."/>
            <person name="Calhoun S."/>
            <person name="Haridas S."/>
            <person name="Kuo A."/>
            <person name="Mondo S."/>
            <person name="Pangilinan J."/>
            <person name="Riley R."/>
            <person name="LaButti K."/>
            <person name="Andreopoulos B."/>
            <person name="Lipzen A."/>
            <person name="Chen C."/>
            <person name="Yan M."/>
            <person name="Daum C."/>
            <person name="Ng V."/>
            <person name="Clum A."/>
            <person name="Steindorff A."/>
            <person name="Ohm R.A."/>
            <person name="Martin F."/>
            <person name="Silar P."/>
            <person name="Natvig D.O."/>
            <person name="Lalanne C."/>
            <person name="Gautier V."/>
            <person name="Ament-Velasquez S.L."/>
            <person name="Kruys A."/>
            <person name="Hutchinson M.I."/>
            <person name="Powell A.J."/>
            <person name="Barry K."/>
            <person name="Miller A.N."/>
            <person name="Grigoriev I.V."/>
            <person name="Debuchy R."/>
            <person name="Gladieux P."/>
            <person name="Hiltunen Thoren M."/>
            <person name="Johannesson H."/>
        </authorList>
    </citation>
    <scope>NUCLEOTIDE SEQUENCE</scope>
    <source>
        <strain evidence="3">CBS 892.96</strain>
    </source>
</reference>
<dbReference type="InterPro" id="IPR052973">
    <property type="entry name" value="Fungal_sec-metab_reg_TF"/>
</dbReference>
<keyword evidence="1" id="KW-0539">Nucleus</keyword>
<dbReference type="EMBL" id="MU866331">
    <property type="protein sequence ID" value="KAK4173618.1"/>
    <property type="molecule type" value="Genomic_DNA"/>
</dbReference>
<feature type="region of interest" description="Disordered" evidence="2">
    <location>
        <begin position="252"/>
        <end position="284"/>
    </location>
</feature>
<feature type="region of interest" description="Disordered" evidence="2">
    <location>
        <begin position="198"/>
        <end position="240"/>
    </location>
</feature>